<gene>
    <name evidence="3" type="ORF">ENV79_04320</name>
</gene>
<dbReference type="InterPro" id="IPR004843">
    <property type="entry name" value="Calcineurin-like_PHP"/>
</dbReference>
<dbReference type="Pfam" id="PF00149">
    <property type="entry name" value="Metallophos"/>
    <property type="match status" value="1"/>
</dbReference>
<evidence type="ECO:0000256" key="1">
    <source>
        <dbReference type="SAM" id="Phobius"/>
    </source>
</evidence>
<dbReference type="PANTHER" id="PTHR43143">
    <property type="entry name" value="METALLOPHOSPHOESTERASE, CALCINEURIN SUPERFAMILY"/>
    <property type="match status" value="1"/>
</dbReference>
<dbReference type="Gene3D" id="3.60.21.10">
    <property type="match status" value="1"/>
</dbReference>
<dbReference type="AlphaFoldDB" id="A0A7V5Y0F4"/>
<dbReference type="InterPro" id="IPR051918">
    <property type="entry name" value="STPP_CPPED1"/>
</dbReference>
<evidence type="ECO:0000259" key="2">
    <source>
        <dbReference type="Pfam" id="PF00149"/>
    </source>
</evidence>
<accession>A0A7V5Y0F4</accession>
<organism evidence="3">
    <name type="scientific">candidate division WOR-3 bacterium</name>
    <dbReference type="NCBI Taxonomy" id="2052148"/>
    <lineage>
        <taxon>Bacteria</taxon>
        <taxon>Bacteria division WOR-3</taxon>
    </lineage>
</organism>
<protein>
    <recommendedName>
        <fullName evidence="2">Calcineurin-like phosphoesterase domain-containing protein</fullName>
    </recommendedName>
</protein>
<sequence length="373" mass="43964">MRIKGKGGWSICFIRLLIFLFIFPGYLFSLTFVILGKVSEEKGSENFKKIIEEIRILKPDFIIQLGDLLSGQRRDSLMIIKEWQEILRLLKKTDTKIYFVPGENEISSEISEKIYLSLIGKTYYSFSFANAYFVILNISQQRSLAELPAAMIDWLEKDLAAHKKYKWKFVFFHFPLWRYEYEKKKLKDSYFHQIFKKYKVNYVFSGHEQFSAYLFYDSIHYFQVGPSDKNDDFPHYFLVKVNNEEVNICLIKPGSIFPKEKVLLEKLISPKKFKKEGIKLSSFLLEEEKEGDTIFLYLYNPSLVKIKGSFFWEYNPNYSFDSDKGNFLLESKGEGRCHFLVKIKILTKSIPYQNFISILIVTAKKIAGCLFCQ</sequence>
<evidence type="ECO:0000313" key="3">
    <source>
        <dbReference type="EMBL" id="HHR48852.1"/>
    </source>
</evidence>
<proteinExistence type="predicted"/>
<keyword evidence="1" id="KW-0812">Transmembrane</keyword>
<dbReference type="GO" id="GO:0016787">
    <property type="term" value="F:hydrolase activity"/>
    <property type="evidence" value="ECO:0007669"/>
    <property type="project" value="InterPro"/>
</dbReference>
<keyword evidence="1" id="KW-0472">Membrane</keyword>
<name>A0A7V5Y0F4_UNCW3</name>
<feature type="domain" description="Calcineurin-like phosphoesterase" evidence="2">
    <location>
        <begin position="44"/>
        <end position="208"/>
    </location>
</feature>
<dbReference type="EMBL" id="DTHS01000027">
    <property type="protein sequence ID" value="HHR48852.1"/>
    <property type="molecule type" value="Genomic_DNA"/>
</dbReference>
<keyword evidence="1" id="KW-1133">Transmembrane helix</keyword>
<dbReference type="InterPro" id="IPR029052">
    <property type="entry name" value="Metallo-depent_PP-like"/>
</dbReference>
<feature type="transmembrane region" description="Helical" evidence="1">
    <location>
        <begin position="12"/>
        <end position="35"/>
    </location>
</feature>
<reference evidence="3" key="1">
    <citation type="journal article" date="2020" name="mSystems">
        <title>Genome- and Community-Level Interaction Insights into Carbon Utilization and Element Cycling Functions of Hydrothermarchaeota in Hydrothermal Sediment.</title>
        <authorList>
            <person name="Zhou Z."/>
            <person name="Liu Y."/>
            <person name="Xu W."/>
            <person name="Pan J."/>
            <person name="Luo Z.H."/>
            <person name="Li M."/>
        </authorList>
    </citation>
    <scope>NUCLEOTIDE SEQUENCE [LARGE SCALE GENOMIC DNA]</scope>
    <source>
        <strain evidence="3">SpSt-791</strain>
    </source>
</reference>
<comment type="caution">
    <text evidence="3">The sequence shown here is derived from an EMBL/GenBank/DDBJ whole genome shotgun (WGS) entry which is preliminary data.</text>
</comment>
<dbReference type="SUPFAM" id="SSF56300">
    <property type="entry name" value="Metallo-dependent phosphatases"/>
    <property type="match status" value="1"/>
</dbReference>
<dbReference type="PANTHER" id="PTHR43143:SF1">
    <property type="entry name" value="SERINE_THREONINE-PROTEIN PHOSPHATASE CPPED1"/>
    <property type="match status" value="1"/>
</dbReference>